<reference evidence="1 2" key="1">
    <citation type="submission" date="2024-09" db="EMBL/GenBank/DDBJ databases">
        <authorList>
            <person name="Sun Q."/>
            <person name="Mori K."/>
        </authorList>
    </citation>
    <scope>NUCLEOTIDE SEQUENCE [LARGE SCALE GENOMIC DNA]</scope>
    <source>
        <strain evidence="1 2">JCM 4414</strain>
    </source>
</reference>
<organism evidence="1 2">
    <name type="scientific">Streptomyces roseoviridis</name>
    <dbReference type="NCBI Taxonomy" id="67361"/>
    <lineage>
        <taxon>Bacteria</taxon>
        <taxon>Bacillati</taxon>
        <taxon>Actinomycetota</taxon>
        <taxon>Actinomycetes</taxon>
        <taxon>Kitasatosporales</taxon>
        <taxon>Streptomycetaceae</taxon>
        <taxon>Streptomyces</taxon>
    </lineage>
</organism>
<proteinExistence type="predicted"/>
<keyword evidence="2" id="KW-1185">Reference proteome</keyword>
<dbReference type="RefSeq" id="WP_345483857.1">
    <property type="nucleotide sequence ID" value="NZ_BAAAWU010000001.1"/>
</dbReference>
<evidence type="ECO:0000313" key="1">
    <source>
        <dbReference type="EMBL" id="MFB9558117.1"/>
    </source>
</evidence>
<protein>
    <submittedName>
        <fullName evidence="1">Uncharacterized protein</fullName>
    </submittedName>
</protein>
<name>A0ABV5QX75_9ACTN</name>
<dbReference type="Proteomes" id="UP001589716">
    <property type="component" value="Unassembled WGS sequence"/>
</dbReference>
<sequence length="49" mass="5332">MRRYWRLVAEATGDPAIGDPAIGGPATVTLGATHLWLTDSLRVSVRARR</sequence>
<dbReference type="EMBL" id="JBHMCT010000020">
    <property type="protein sequence ID" value="MFB9558117.1"/>
    <property type="molecule type" value="Genomic_DNA"/>
</dbReference>
<accession>A0ABV5QX75</accession>
<evidence type="ECO:0000313" key="2">
    <source>
        <dbReference type="Proteomes" id="UP001589716"/>
    </source>
</evidence>
<gene>
    <name evidence="1" type="ORF">ACFFTP_28515</name>
</gene>
<comment type="caution">
    <text evidence="1">The sequence shown here is derived from an EMBL/GenBank/DDBJ whole genome shotgun (WGS) entry which is preliminary data.</text>
</comment>